<reference evidence="1" key="1">
    <citation type="journal article" date="2023" name="Nat. Commun.">
        <title>Identification of a novel Human Milk Oligosaccharides utilization cluster in the infant gut commensal Bacteroides dorei.</title>
        <authorList>
            <person name="Kijner S."/>
            <person name="Ennis D."/>
            <person name="Shmorak S."/>
            <person name="Florentin A."/>
            <person name="Yassour M."/>
        </authorList>
    </citation>
    <scope>NUCLEOTIDE SEQUENCE</scope>
    <source>
        <strain evidence="1">2</strain>
    </source>
</reference>
<sequence length="109" mass="12395">MKYIYAVCFLLLVCSCHKENDTPVVLPARTLLVYLGGDNNLDAETYDKLVQIKNGWQDGTDGKIIVYQDTPFKDSPRLMEIDGKSEKGYITIHTYDQENSASPKYLNEL</sequence>
<accession>A0AA95KWR0</accession>
<name>A0AA95KWR0_9BACT</name>
<evidence type="ECO:0000313" key="1">
    <source>
        <dbReference type="EMBL" id="WHX10448.1"/>
    </source>
</evidence>
<dbReference type="EMBL" id="CP126056">
    <property type="protein sequence ID" value="WHX10448.1"/>
    <property type="molecule type" value="Genomic_DNA"/>
</dbReference>
<dbReference type="Gene3D" id="3.40.50.11970">
    <property type="match status" value="1"/>
</dbReference>
<dbReference type="PROSITE" id="PS51257">
    <property type="entry name" value="PROKAR_LIPOPROTEIN"/>
    <property type="match status" value="1"/>
</dbReference>
<dbReference type="Proteomes" id="UP001177934">
    <property type="component" value="Chromosome"/>
</dbReference>
<dbReference type="AlphaFoldDB" id="A0AA95KWR0"/>
<proteinExistence type="predicted"/>
<organism evidence="1 2">
    <name type="scientific">Phocaeicola dorei</name>
    <dbReference type="NCBI Taxonomy" id="357276"/>
    <lineage>
        <taxon>Bacteria</taxon>
        <taxon>Pseudomonadati</taxon>
        <taxon>Bacteroidota</taxon>
        <taxon>Bacteroidia</taxon>
        <taxon>Bacteroidales</taxon>
        <taxon>Bacteroidaceae</taxon>
        <taxon>Phocaeicola</taxon>
    </lineage>
</organism>
<protein>
    <submittedName>
        <fullName evidence="1">Uncharacterized protein</fullName>
    </submittedName>
</protein>
<evidence type="ECO:0000313" key="2">
    <source>
        <dbReference type="Proteomes" id="UP001177934"/>
    </source>
</evidence>
<gene>
    <name evidence="1" type="ORF">QNN11_02705</name>
</gene>